<dbReference type="InterPro" id="IPR057220">
    <property type="entry name" value="DUF7898"/>
</dbReference>
<dbReference type="SUPFAM" id="SSF158702">
    <property type="entry name" value="Sec63 N-terminal domain-like"/>
    <property type="match status" value="1"/>
</dbReference>
<keyword evidence="5" id="KW-0808">Transferase</keyword>
<feature type="compositionally biased region" description="Low complexity" evidence="16">
    <location>
        <begin position="1340"/>
        <end position="1356"/>
    </location>
</feature>
<dbReference type="InterPro" id="IPR046931">
    <property type="entry name" value="HTH_61"/>
</dbReference>
<evidence type="ECO:0000256" key="14">
    <source>
        <dbReference type="ARBA" id="ARBA00049244"/>
    </source>
</evidence>
<evidence type="ECO:0000259" key="17">
    <source>
        <dbReference type="PROSITE" id="PS51192"/>
    </source>
</evidence>
<sequence length="2755" mass="304716">MTSKSKFQNGGMELDASFSSSFCTELDAQMLVAMETMEKQPRSQKSLPKGTKKKSPVLTSTPQSVTPLPRRQAQLMKSLFTLQSPLNDSLFSPFSSQTTDNIKDGEQLTPSSTMNGKPCRKRTRKVLNEIINEKERIDEDSECTKKKLLSGCYTEGQRSGIEKQNGIESDMEGQRSEAEKQNVIGSDVEGQRSGAANRIDGTDDAEQKMLSEDKGLTEYGIIDGDKLLLKNWGLPEPVMKQYSDKGITSMFEWQAECLCLSGVLDGGNLVYSAPTSAGKTMVAELLVLKRVLETKKKAIIILPFVSVAREKMFYLQQLYQEVGVSVSGFMGSYSPPGGLSQVDVAVCTIEKGNGLINRLMEENRLDQLGIVVIDELHLVGDQHRGYLLELMLTKIRFLSQRMKKPDPQNMESSSTEGIQIVGMSATLPNLDLLARWLDATLYRTDYRPVPLTECVKLGTDIFDSRLQKIREVDLSVTFKGDTDHVVPLCLETLRDGHSVLIFCPTKNWCEKLAETIAREFYGILKKAAVDMQANQGSGGNPPSPCLPLSRAPLQEVVEQLRRTPVGLDSTLGKTVPYGVAYHHAGLTFDERDILEGAFRQGAVKVLIATSTLSSGVNLPARRVIIRTPLFHGKTIDFLTYKQMIGRAGRKGVDTQGESILICKPGERSKAVTLVQSALPPVSSCLIKNQGEQLSSSMKRAILEIVVSGVADSVTDVTAYASCTMLAASLDTSSDQTQGMISACIQFLQENEFVSLQRVRSSDGVYEDRFVPTQLGAAVLASSLSPDEGLSVFAELQKARQCFVLENELHIVYLVTPIYSLDLGAGMDWYKFYCLWDKLSPDKKRVAQLVGVSEAFLTRAIQGRIPTKTENQIRSLAIHKRFYTSLILSDLVQEVPLGEVCHRYGANKGQLQSLQQTAATFAGMVTVFCARLGWYNLELILGQFQHRLTFGIQRELCDLVRLTLLNGQRARVLYDGGFHTVAALANANVSDVEKIFKKSSPFQSSKKLENETEWEAARRQESRCIWLTGRKGATEREAAQAIIQEAKSLIQQELGGLGIQWKTPDTRNSLEEGSNPDQNRMDCSRDLDKSSNNHQIGLMKMKPKGSVRKRRSLSRKSPGLSQARSSRGKGFDRQEKSVVISPPSFNSQSRRNKSNVGTDSDSGKPCDNDCIVIVDDSSGDPNERQGNKERPSMKDSVVRQIEEQSCQQRKTNNPEERDCEKNCTSEVRVQPNHMYQKDQLQRDLVKTNANCNEEAGKEFTGLHEAREKPRVEAIKAKPSGCTERENLSSSSASSSSAGVASSSSFSSSSVINSSRPAEDSHVFKSPISSSVSTGIKKSGPKTRSSSSPLSTLSTSSTSLGSYTASAMMSLQLAKNKNDMIKIPSDERNAMPNQSIQRGILSGVQKKITNSTNLKTVNGKLNEHESDVRTINERRQKADLTPEANLVLLDRGDSEERKKLQEIKVNKTIEPMICSEDFADSFVFESQMDGNMEAFPGLCIENAQSLQSKKTLGDIEKINSKIVVDKIIEKQINSNAVFQPNGSSSSKKHLVRNAHIVVEKQRTNSALSTADAATVNKEQVDDEHSTDGNDMNLSCSLLSSHDVSCDLLPASNFERCMVSDDESDVCRDESYRDLRIPYLSGQEACFDGNERKADPTLGGYQISQGLLQELDETFSEDCSQGSKGQSQRSAGQGGSFKNGKKQNNNTIDGMEASKVEQGKAAEQNLKTFEKKKNGQIIERKMEKAEVGVTEEMEDSLTLSMVYEVIENCDKGQCNKNLNSKTDESNTNQLTSRRSYQRNDKSNSKKTNEIKSEELKSKKSSECNKRSTLKSKESSFTKVKCSRSSQDKDKRLSPGTLAFLDDLHTSLDTDSDTIVMKTPLCQRRRGNNNKEGSTRDSVVMDEDLQNGFAGEDNVRINECLSPTPPRLSLVNSPKTIRKATPSRHRPQKQDDRRSARKNIESLGVSMKNSKVPFVESAKSAEEEVREWNSGKLESPTGEDPPYVERGPVVDPNETGIPPSQGAFTIIDVCADKVLFDTFIKEWSCQPSFAISLACINKPRDPVTTTGGIGAKFTEAGDTGHKSSKVKTTEPGVASRGIPVWGVNLVITGVAVSWGDRDAYFITLTSENIEDEEDADLSPPDLDKSLSVTARLAVIRQVLERKDSFTVIAMDAKACYGALERSCGICCQGEFQDPKVATWLLDPGAKEKNLHRMVHDYLPLEAFLLEDIGGGVGYGSIGMSPENPGSSRVRSCTEAVLLTHLMQFYTLCLTKENLWTAFLNIEMPSLITLSRMEMNGFGFNDEECERQKNIMVARLGDLEEQAYRCVGHQFSLTSTEDLSQILFIELQLPVNGDPSSLGQPMRPNRRAPNSHRGRQKSQFSTSKEVLEKLRPLHPLPGILLEWRRISGSLTKVVFALQKEKVYCENLGMHRIFTDVQYFTATGRVSLSEPNLQNVPKDFLISVSAPVENNHRDTAGHRNKNRNSGQSADSSFNVSMRNAFIPFPGGVLLAADYSQLELRMIAHLSQDSKLIKILNGDGDVFKLITAQWKSISVEEVTPEQRQQAKQICYGMIYGIGAKALGDTLGVEENDAAAFIQTFKSKYPGMRRYLKDTVDKCCKNGYVETISGRRRYLPSISNKNSYVRAHAERQAVNTTVQGSAADLVKVAMNRINDRLSAMFPLSKKPISFKEDEVQGIELSSDRCCLVLQLHDELIYEVTESCLGQAAKVIKEEMETAMTLSVKMPVKVKSGLSWATMQDLAV</sequence>
<comment type="similarity">
    <text evidence="3">Belongs to the DNA polymerase type-A family.</text>
</comment>
<dbReference type="EC" id="2.7.7.7" evidence="4"/>
<feature type="compositionally biased region" description="Polar residues" evidence="16">
    <location>
        <begin position="57"/>
        <end position="66"/>
    </location>
</feature>
<dbReference type="Gene3D" id="3.30.70.370">
    <property type="match status" value="1"/>
</dbReference>
<feature type="region of interest" description="Disordered" evidence="16">
    <location>
        <begin position="93"/>
        <end position="121"/>
    </location>
</feature>
<feature type="region of interest" description="Disordered" evidence="16">
    <location>
        <begin position="2465"/>
        <end position="2485"/>
    </location>
</feature>
<dbReference type="SUPFAM" id="SSF52540">
    <property type="entry name" value="P-loop containing nucleoside triphosphate hydrolases"/>
    <property type="match status" value="1"/>
</dbReference>
<feature type="compositionally biased region" description="Basic residues" evidence="16">
    <location>
        <begin position="1100"/>
        <end position="1113"/>
    </location>
</feature>
<dbReference type="PROSITE" id="PS51194">
    <property type="entry name" value="HELICASE_CTER"/>
    <property type="match status" value="1"/>
</dbReference>
<feature type="region of interest" description="Disordered" evidence="16">
    <location>
        <begin position="1254"/>
        <end position="1356"/>
    </location>
</feature>
<dbReference type="InterPro" id="IPR014001">
    <property type="entry name" value="Helicase_ATP-bd"/>
</dbReference>
<keyword evidence="13" id="KW-0539">Nucleus</keyword>
<keyword evidence="8" id="KW-0227">DNA damage</keyword>
<dbReference type="Pfam" id="PF21099">
    <property type="entry name" value="POLQ_helical"/>
    <property type="match status" value="1"/>
</dbReference>
<evidence type="ECO:0000256" key="8">
    <source>
        <dbReference type="ARBA" id="ARBA00022763"/>
    </source>
</evidence>
<feature type="compositionally biased region" description="Basic and acidic residues" evidence="16">
    <location>
        <begin position="1254"/>
        <end position="1274"/>
    </location>
</feature>
<evidence type="ECO:0000256" key="13">
    <source>
        <dbReference type="ARBA" id="ARBA00023242"/>
    </source>
</evidence>
<dbReference type="InterPro" id="IPR001098">
    <property type="entry name" value="DNA-dir_DNA_pol_A_palm_dom"/>
</dbReference>
<dbReference type="SMR" id="A0A8W8JJ43"/>
<dbReference type="Gene3D" id="3.30.420.10">
    <property type="entry name" value="Ribonuclease H-like superfamily/Ribonuclease H"/>
    <property type="match status" value="1"/>
</dbReference>
<dbReference type="InterPro" id="IPR019760">
    <property type="entry name" value="DNA-dir_DNA_pol_A_CS"/>
</dbReference>
<evidence type="ECO:0000256" key="2">
    <source>
        <dbReference type="ARBA" id="ARBA00004123"/>
    </source>
</evidence>
<dbReference type="GO" id="GO:0097681">
    <property type="term" value="P:double-strand break repair via alternative nonhomologous end joining"/>
    <property type="evidence" value="ECO:0007669"/>
    <property type="project" value="TreeGrafter"/>
</dbReference>
<evidence type="ECO:0000256" key="11">
    <source>
        <dbReference type="ARBA" id="ARBA00022932"/>
    </source>
</evidence>
<keyword evidence="6" id="KW-0548">Nucleotidyltransferase</keyword>
<organism evidence="19 20">
    <name type="scientific">Magallana gigas</name>
    <name type="common">Pacific oyster</name>
    <name type="synonym">Crassostrea gigas</name>
    <dbReference type="NCBI Taxonomy" id="29159"/>
    <lineage>
        <taxon>Eukaryota</taxon>
        <taxon>Metazoa</taxon>
        <taxon>Spiralia</taxon>
        <taxon>Lophotrochozoa</taxon>
        <taxon>Mollusca</taxon>
        <taxon>Bivalvia</taxon>
        <taxon>Autobranchia</taxon>
        <taxon>Pteriomorphia</taxon>
        <taxon>Ostreida</taxon>
        <taxon>Ostreoidea</taxon>
        <taxon>Ostreidae</taxon>
        <taxon>Magallana</taxon>
    </lineage>
</organism>
<evidence type="ECO:0000256" key="9">
    <source>
        <dbReference type="ARBA" id="ARBA00022801"/>
    </source>
</evidence>
<keyword evidence="7" id="KW-0547">Nucleotide-binding</keyword>
<dbReference type="GO" id="GO:0006261">
    <property type="term" value="P:DNA-templated DNA replication"/>
    <property type="evidence" value="ECO:0007669"/>
    <property type="project" value="InterPro"/>
</dbReference>
<feature type="compositionally biased region" description="Basic and acidic residues" evidence="16">
    <location>
        <begin position="1211"/>
        <end position="1221"/>
    </location>
</feature>
<keyword evidence="11" id="KW-0239">DNA-directed DNA polymerase</keyword>
<accession>A0A8W8JJ43</accession>
<dbReference type="FunFam" id="3.40.50.300:FF:000885">
    <property type="entry name" value="DNA polymerase theta"/>
    <property type="match status" value="1"/>
</dbReference>
<dbReference type="InterPro" id="IPR011545">
    <property type="entry name" value="DEAD/DEAH_box_helicase_dom"/>
</dbReference>
<dbReference type="PANTHER" id="PTHR10133:SF62">
    <property type="entry name" value="DNA POLYMERASE THETA"/>
    <property type="match status" value="1"/>
</dbReference>
<feature type="domain" description="Helicase C-terminal" evidence="18">
    <location>
        <begin position="484"/>
        <end position="701"/>
    </location>
</feature>
<dbReference type="CDD" id="cd18026">
    <property type="entry name" value="DEXHc_POLQ-like"/>
    <property type="match status" value="1"/>
</dbReference>
<proteinExistence type="inferred from homology"/>
<keyword evidence="20" id="KW-1185">Reference proteome</keyword>
<dbReference type="GO" id="GO:0003887">
    <property type="term" value="F:DNA-directed DNA polymerase activity"/>
    <property type="evidence" value="ECO:0007669"/>
    <property type="project" value="UniProtKB-KW"/>
</dbReference>
<dbReference type="EnsemblMetazoa" id="G19665.1">
    <property type="protein sequence ID" value="G19665.1:cds"/>
    <property type="gene ID" value="G19665"/>
</dbReference>
<evidence type="ECO:0000256" key="4">
    <source>
        <dbReference type="ARBA" id="ARBA00012417"/>
    </source>
</evidence>
<evidence type="ECO:0000256" key="5">
    <source>
        <dbReference type="ARBA" id="ARBA00022679"/>
    </source>
</evidence>
<dbReference type="SMART" id="SM00482">
    <property type="entry name" value="POLAc"/>
    <property type="match status" value="1"/>
</dbReference>
<dbReference type="GO" id="GO:0005634">
    <property type="term" value="C:nucleus"/>
    <property type="evidence" value="ECO:0007669"/>
    <property type="project" value="UniProtKB-SubCell"/>
</dbReference>
<dbReference type="CDD" id="cd08638">
    <property type="entry name" value="DNA_pol_A_theta"/>
    <property type="match status" value="1"/>
</dbReference>
<feature type="region of interest" description="Disordered" evidence="16">
    <location>
        <begin position="1672"/>
        <end position="1704"/>
    </location>
</feature>
<dbReference type="Pfam" id="PF00476">
    <property type="entry name" value="DNA_pol_A"/>
    <property type="match status" value="1"/>
</dbReference>
<feature type="region of interest" description="Disordered" evidence="16">
    <location>
        <begin position="1981"/>
        <end position="2000"/>
    </location>
</feature>
<dbReference type="InterPro" id="IPR001650">
    <property type="entry name" value="Helicase_C-like"/>
</dbReference>
<dbReference type="Gene3D" id="3.40.50.300">
    <property type="entry name" value="P-loop containing nucleotide triphosphate hydrolases"/>
    <property type="match status" value="2"/>
</dbReference>
<dbReference type="FunFam" id="1.10.150.20:FF:000070">
    <property type="entry name" value="DNA polymerase I, putative"/>
    <property type="match status" value="1"/>
</dbReference>
<feature type="compositionally biased region" description="Polar residues" evidence="16">
    <location>
        <begin position="1325"/>
        <end position="1334"/>
    </location>
</feature>
<dbReference type="Pfam" id="PF20470">
    <property type="entry name" value="HTH_61"/>
    <property type="match status" value="1"/>
</dbReference>
<feature type="compositionally biased region" description="Basic residues" evidence="16">
    <location>
        <begin position="2359"/>
        <end position="2371"/>
    </location>
</feature>
<feature type="region of interest" description="Disordered" evidence="16">
    <location>
        <begin position="1059"/>
        <end position="1221"/>
    </location>
</feature>
<feature type="region of interest" description="Disordered" evidence="16">
    <location>
        <begin position="1771"/>
        <end position="1826"/>
    </location>
</feature>
<comment type="cofactor">
    <cofactor evidence="1">
        <name>Mg(2+)</name>
        <dbReference type="ChEBI" id="CHEBI:18420"/>
    </cofactor>
</comment>
<dbReference type="InterPro" id="IPR036397">
    <property type="entry name" value="RNaseH_sf"/>
</dbReference>
<keyword evidence="10" id="KW-0067">ATP-binding</keyword>
<feature type="region of interest" description="Disordered" evidence="16">
    <location>
        <begin position="1831"/>
        <end position="1850"/>
    </location>
</feature>
<keyword evidence="12" id="KW-0234">DNA repair</keyword>
<evidence type="ECO:0000313" key="19">
    <source>
        <dbReference type="EnsemblMetazoa" id="G19665.1:cds"/>
    </source>
</evidence>
<evidence type="ECO:0000256" key="15">
    <source>
        <dbReference type="ARBA" id="ARBA00074669"/>
    </source>
</evidence>
<dbReference type="Pfam" id="PF00271">
    <property type="entry name" value="Helicase_C"/>
    <property type="match status" value="1"/>
</dbReference>
<feature type="compositionally biased region" description="Basic residues" evidence="16">
    <location>
        <begin position="1932"/>
        <end position="1943"/>
    </location>
</feature>
<feature type="compositionally biased region" description="Basic and acidic residues" evidence="16">
    <location>
        <begin position="1078"/>
        <end position="1090"/>
    </location>
</feature>
<dbReference type="PROSITE" id="PS51192">
    <property type="entry name" value="HELICASE_ATP_BIND_1"/>
    <property type="match status" value="1"/>
</dbReference>
<dbReference type="OrthoDB" id="2320933at2759"/>
<dbReference type="InterPro" id="IPR048960">
    <property type="entry name" value="POLQ-like_helical"/>
</dbReference>
<dbReference type="Gene3D" id="1.20.1060.10">
    <property type="entry name" value="Taq DNA Polymerase, Chain T, domain 4"/>
    <property type="match status" value="1"/>
</dbReference>
<dbReference type="InterPro" id="IPR012337">
    <property type="entry name" value="RNaseH-like_sf"/>
</dbReference>
<dbReference type="InterPro" id="IPR043502">
    <property type="entry name" value="DNA/RNA_pol_sf"/>
</dbReference>
<dbReference type="GO" id="GO:0005524">
    <property type="term" value="F:ATP binding"/>
    <property type="evidence" value="ECO:0007669"/>
    <property type="project" value="UniProtKB-KW"/>
</dbReference>
<name>A0A8W8JJ43_MAGGI</name>
<feature type="region of interest" description="Disordered" evidence="16">
    <location>
        <begin position="160"/>
        <end position="182"/>
    </location>
</feature>
<evidence type="ECO:0000313" key="20">
    <source>
        <dbReference type="Proteomes" id="UP000005408"/>
    </source>
</evidence>
<comment type="catalytic activity">
    <reaction evidence="14">
        <text>DNA(n) + a 2'-deoxyribonucleoside 5'-triphosphate = DNA(n+1) + diphosphate</text>
        <dbReference type="Rhea" id="RHEA:22508"/>
        <dbReference type="Rhea" id="RHEA-COMP:17339"/>
        <dbReference type="Rhea" id="RHEA-COMP:17340"/>
        <dbReference type="ChEBI" id="CHEBI:33019"/>
        <dbReference type="ChEBI" id="CHEBI:61560"/>
        <dbReference type="ChEBI" id="CHEBI:173112"/>
        <dbReference type="EC" id="2.7.7.7"/>
    </reaction>
</comment>
<dbReference type="PANTHER" id="PTHR10133">
    <property type="entry name" value="DNA POLYMERASE I"/>
    <property type="match status" value="1"/>
</dbReference>
<reference evidence="19" key="1">
    <citation type="submission" date="2022-08" db="UniProtKB">
        <authorList>
            <consortium name="EnsemblMetazoa"/>
        </authorList>
    </citation>
    <scope>IDENTIFICATION</scope>
    <source>
        <strain evidence="19">05x7-T-G4-1.051#20</strain>
    </source>
</reference>
<feature type="compositionally biased region" description="Polar residues" evidence="16">
    <location>
        <begin position="1771"/>
        <end position="1791"/>
    </location>
</feature>
<dbReference type="SMART" id="SM00490">
    <property type="entry name" value="HELICc"/>
    <property type="match status" value="1"/>
</dbReference>
<dbReference type="SMART" id="SM00487">
    <property type="entry name" value="DEXDc"/>
    <property type="match status" value="1"/>
</dbReference>
<dbReference type="SUPFAM" id="SSF56672">
    <property type="entry name" value="DNA/RNA polymerases"/>
    <property type="match status" value="1"/>
</dbReference>
<dbReference type="Pfam" id="PF00270">
    <property type="entry name" value="DEAD"/>
    <property type="match status" value="1"/>
</dbReference>
<dbReference type="SUPFAM" id="SSF53098">
    <property type="entry name" value="Ribonuclease H-like"/>
    <property type="match status" value="1"/>
</dbReference>
<dbReference type="PROSITE" id="PS00447">
    <property type="entry name" value="DNA_POLYMERASE_A"/>
    <property type="match status" value="1"/>
</dbReference>
<dbReference type="PRINTS" id="PR00868">
    <property type="entry name" value="DNAPOLI"/>
</dbReference>
<dbReference type="OMA" id="FHNMCQQ"/>
<feature type="region of interest" description="Disordered" evidence="16">
    <location>
        <begin position="1565"/>
        <end position="1584"/>
    </location>
</feature>
<dbReference type="Proteomes" id="UP000005408">
    <property type="component" value="Unassembled WGS sequence"/>
</dbReference>
<feature type="compositionally biased region" description="Basic and acidic residues" evidence="16">
    <location>
        <begin position="1180"/>
        <end position="1201"/>
    </location>
</feature>
<feature type="compositionally biased region" description="Low complexity" evidence="16">
    <location>
        <begin position="1677"/>
        <end position="1688"/>
    </location>
</feature>
<feature type="region of interest" description="Disordered" evidence="16">
    <location>
        <begin position="33"/>
        <end position="69"/>
    </location>
</feature>
<evidence type="ECO:0000259" key="18">
    <source>
        <dbReference type="PROSITE" id="PS51194"/>
    </source>
</evidence>
<evidence type="ECO:0000256" key="16">
    <source>
        <dbReference type="SAM" id="MobiDB-lite"/>
    </source>
</evidence>
<protein>
    <recommendedName>
        <fullName evidence="15">DNA polymerase theta</fullName>
        <ecNumber evidence="4">2.7.7.7</ecNumber>
    </recommendedName>
</protein>
<evidence type="ECO:0000256" key="1">
    <source>
        <dbReference type="ARBA" id="ARBA00001946"/>
    </source>
</evidence>
<evidence type="ECO:0000256" key="6">
    <source>
        <dbReference type="ARBA" id="ARBA00022695"/>
    </source>
</evidence>
<dbReference type="FunFam" id="3.40.50.300:FF:000753">
    <property type="entry name" value="Polymerase (DNA directed), theta"/>
    <property type="match status" value="1"/>
</dbReference>
<dbReference type="CDD" id="cd18795">
    <property type="entry name" value="SF2_C_Ski2"/>
    <property type="match status" value="1"/>
</dbReference>
<evidence type="ECO:0000256" key="10">
    <source>
        <dbReference type="ARBA" id="ARBA00022840"/>
    </source>
</evidence>
<evidence type="ECO:0000256" key="12">
    <source>
        <dbReference type="ARBA" id="ARBA00023204"/>
    </source>
</evidence>
<feature type="domain" description="Helicase ATP-binding" evidence="17">
    <location>
        <begin position="260"/>
        <end position="445"/>
    </location>
</feature>
<keyword evidence="9" id="KW-0378">Hydrolase</keyword>
<feature type="region of interest" description="Disordered" evidence="16">
    <location>
        <begin position="1913"/>
        <end position="1952"/>
    </location>
</feature>
<feature type="compositionally biased region" description="Basic and acidic residues" evidence="16">
    <location>
        <begin position="1794"/>
        <end position="1826"/>
    </location>
</feature>
<comment type="subcellular location">
    <subcellularLocation>
        <location evidence="2">Nucleus</location>
    </subcellularLocation>
</comment>
<dbReference type="Gene3D" id="1.10.3380.20">
    <property type="match status" value="1"/>
</dbReference>
<feature type="compositionally biased region" description="Polar residues" evidence="16">
    <location>
        <begin position="1142"/>
        <end position="1159"/>
    </location>
</feature>
<feature type="compositionally biased region" description="Low complexity" evidence="16">
    <location>
        <begin position="1287"/>
        <end position="1313"/>
    </location>
</feature>
<dbReference type="Pfam" id="PF25453">
    <property type="entry name" value="DUF7898"/>
    <property type="match status" value="1"/>
</dbReference>
<evidence type="ECO:0000256" key="3">
    <source>
        <dbReference type="ARBA" id="ARBA00007705"/>
    </source>
</evidence>
<dbReference type="GO" id="GO:0003677">
    <property type="term" value="F:DNA binding"/>
    <property type="evidence" value="ECO:0007669"/>
    <property type="project" value="InterPro"/>
</dbReference>
<dbReference type="InterPro" id="IPR027417">
    <property type="entry name" value="P-loop_NTPase"/>
</dbReference>
<dbReference type="FunFam" id="1.10.3380.20:FF:000001">
    <property type="entry name" value="DNA polymerase theta"/>
    <property type="match status" value="1"/>
</dbReference>
<feature type="region of interest" description="Disordered" evidence="16">
    <location>
        <begin position="2349"/>
        <end position="2378"/>
    </location>
</feature>
<dbReference type="GO" id="GO:0016787">
    <property type="term" value="F:hydrolase activity"/>
    <property type="evidence" value="ECO:0007669"/>
    <property type="project" value="UniProtKB-KW"/>
</dbReference>
<dbReference type="Gene3D" id="1.10.150.20">
    <property type="entry name" value="5' to 3' exonuclease, C-terminal subdomain"/>
    <property type="match status" value="1"/>
</dbReference>
<evidence type="ECO:0000256" key="7">
    <source>
        <dbReference type="ARBA" id="ARBA00022741"/>
    </source>
</evidence>
<dbReference type="InterPro" id="IPR002298">
    <property type="entry name" value="DNA_polymerase_A"/>
</dbReference>